<name>A0A8T2KCG1_9PIPI</name>
<dbReference type="EMBL" id="JAACNH010000002">
    <property type="protein sequence ID" value="KAG8452301.1"/>
    <property type="molecule type" value="Genomic_DNA"/>
</dbReference>
<sequence length="87" mass="9072">MIPGALFPLPVVNADCALMLPDKLLTLLVVVTQLEFIFTPHRLETALFGKLVLPGVGVMPGLALDLGVLCCIDTAGGRATEGIAVTE</sequence>
<organism evidence="1 2">
    <name type="scientific">Hymenochirus boettgeri</name>
    <name type="common">Congo dwarf clawed frog</name>
    <dbReference type="NCBI Taxonomy" id="247094"/>
    <lineage>
        <taxon>Eukaryota</taxon>
        <taxon>Metazoa</taxon>
        <taxon>Chordata</taxon>
        <taxon>Craniata</taxon>
        <taxon>Vertebrata</taxon>
        <taxon>Euteleostomi</taxon>
        <taxon>Amphibia</taxon>
        <taxon>Batrachia</taxon>
        <taxon>Anura</taxon>
        <taxon>Pipoidea</taxon>
        <taxon>Pipidae</taxon>
        <taxon>Pipinae</taxon>
        <taxon>Hymenochirus</taxon>
    </lineage>
</organism>
<proteinExistence type="predicted"/>
<protein>
    <submittedName>
        <fullName evidence="1">Uncharacterized protein</fullName>
    </submittedName>
</protein>
<accession>A0A8T2KCG1</accession>
<evidence type="ECO:0000313" key="1">
    <source>
        <dbReference type="EMBL" id="KAG8452301.1"/>
    </source>
</evidence>
<dbReference type="AlphaFoldDB" id="A0A8T2KCG1"/>
<comment type="caution">
    <text evidence="1">The sequence shown here is derived from an EMBL/GenBank/DDBJ whole genome shotgun (WGS) entry which is preliminary data.</text>
</comment>
<keyword evidence="2" id="KW-1185">Reference proteome</keyword>
<gene>
    <name evidence="1" type="ORF">GDO86_004200</name>
</gene>
<reference evidence="1" key="1">
    <citation type="thesis" date="2020" institute="ProQuest LLC" country="789 East Eisenhower Parkway, Ann Arbor, MI, USA">
        <title>Comparative Genomics and Chromosome Evolution.</title>
        <authorList>
            <person name="Mudd A.B."/>
        </authorList>
    </citation>
    <scope>NUCLEOTIDE SEQUENCE</scope>
    <source>
        <strain evidence="1">Female2</strain>
        <tissue evidence="1">Blood</tissue>
    </source>
</reference>
<evidence type="ECO:0000313" key="2">
    <source>
        <dbReference type="Proteomes" id="UP000812440"/>
    </source>
</evidence>
<dbReference type="Proteomes" id="UP000812440">
    <property type="component" value="Chromosome 2"/>
</dbReference>